<dbReference type="PANTHER" id="PTHR43227:SF8">
    <property type="entry name" value="DIACETYLCHITOBIOSE UPTAKE SYSTEM PERMEASE PROTEIN DASB"/>
    <property type="match status" value="1"/>
</dbReference>
<keyword evidence="4" id="KW-1003">Cell membrane</keyword>
<feature type="transmembrane region" description="Helical" evidence="8">
    <location>
        <begin position="12"/>
        <end position="35"/>
    </location>
</feature>
<dbReference type="Proteomes" id="UP001496627">
    <property type="component" value="Unassembled WGS sequence"/>
</dbReference>
<evidence type="ECO:0000256" key="8">
    <source>
        <dbReference type="RuleBase" id="RU363032"/>
    </source>
</evidence>
<dbReference type="Gene3D" id="1.10.3720.10">
    <property type="entry name" value="MetI-like"/>
    <property type="match status" value="1"/>
</dbReference>
<proteinExistence type="inferred from homology"/>
<evidence type="ECO:0000313" key="10">
    <source>
        <dbReference type="EMBL" id="MEQ1406264.1"/>
    </source>
</evidence>
<evidence type="ECO:0000259" key="9">
    <source>
        <dbReference type="PROSITE" id="PS50928"/>
    </source>
</evidence>
<dbReference type="EMBL" id="JBEAAL010000009">
    <property type="protein sequence ID" value="MEQ1406264.1"/>
    <property type="molecule type" value="Genomic_DNA"/>
</dbReference>
<accession>A0ABV0M5M9</accession>
<sequence length="292" mass="33031">MRRFTYDDRTALVFIAPVMAVLGLVAVFPIGYSFYISLFQIKLTRPNRTPFVWLDNYIQLFGDDLFWTAVLRTVTFTVMSVTAITVLALLAALLLNEKFPGRRLVSTILLIPWAIPYVADALMWKWIYDSGYGALNGLLYQLGFIEKYLVWLGDQQKTLPLIANAFVWKEVPLATILLLVSLKSIPQDLYNAARVDGAPLLQRFLHVTLPSMRTGFMLVILYETMISIRHFDLFFVLTEGGPGTASHVLSWEIYIETFRNLSFGSGAAMSYVLALVTFALAYFVIKILGRSV</sequence>
<feature type="transmembrane region" description="Helical" evidence="8">
    <location>
        <begin position="203"/>
        <end position="222"/>
    </location>
</feature>
<feature type="transmembrane region" description="Helical" evidence="8">
    <location>
        <begin position="161"/>
        <end position="182"/>
    </location>
</feature>
<evidence type="ECO:0000256" key="1">
    <source>
        <dbReference type="ARBA" id="ARBA00004651"/>
    </source>
</evidence>
<feature type="transmembrane region" description="Helical" evidence="8">
    <location>
        <begin position="107"/>
        <end position="127"/>
    </location>
</feature>
<feature type="domain" description="ABC transmembrane type-1" evidence="9">
    <location>
        <begin position="70"/>
        <end position="284"/>
    </location>
</feature>
<evidence type="ECO:0000256" key="6">
    <source>
        <dbReference type="ARBA" id="ARBA00022989"/>
    </source>
</evidence>
<organism evidence="10 11">
    <name type="scientific">Neorhizobium phenanthreniclasticum</name>
    <dbReference type="NCBI Taxonomy" id="3157917"/>
    <lineage>
        <taxon>Bacteria</taxon>
        <taxon>Pseudomonadati</taxon>
        <taxon>Pseudomonadota</taxon>
        <taxon>Alphaproteobacteria</taxon>
        <taxon>Hyphomicrobiales</taxon>
        <taxon>Rhizobiaceae</taxon>
        <taxon>Rhizobium/Agrobacterium group</taxon>
        <taxon>Neorhizobium</taxon>
    </lineage>
</organism>
<name>A0ABV0M5M9_9HYPH</name>
<dbReference type="RefSeq" id="WP_037150329.1">
    <property type="nucleotide sequence ID" value="NZ_JBEAAL010000009.1"/>
</dbReference>
<keyword evidence="11" id="KW-1185">Reference proteome</keyword>
<feature type="transmembrane region" description="Helical" evidence="8">
    <location>
        <begin position="74"/>
        <end position="95"/>
    </location>
</feature>
<keyword evidence="5 8" id="KW-0812">Transmembrane</keyword>
<keyword evidence="3 8" id="KW-0813">Transport</keyword>
<evidence type="ECO:0000256" key="2">
    <source>
        <dbReference type="ARBA" id="ARBA00009306"/>
    </source>
</evidence>
<keyword evidence="6 8" id="KW-1133">Transmembrane helix</keyword>
<gene>
    <name evidence="10" type="ORF">ABK249_15115</name>
</gene>
<reference evidence="10 11" key="1">
    <citation type="submission" date="2024-05" db="EMBL/GenBank/DDBJ databases">
        <title>Neorhizobium sp. Rsf11, a plant growth promoting and heavy metal resistant PAH-degrader.</title>
        <authorList>
            <person name="Golubev S.N."/>
            <person name="Muratova A.Y."/>
            <person name="Markelova M.I."/>
        </authorList>
    </citation>
    <scope>NUCLEOTIDE SEQUENCE [LARGE SCALE GENOMIC DNA]</scope>
    <source>
        <strain evidence="10 11">Rsf11</strain>
    </source>
</reference>
<comment type="subcellular location">
    <subcellularLocation>
        <location evidence="1 8">Cell membrane</location>
        <topology evidence="1 8">Multi-pass membrane protein</topology>
    </subcellularLocation>
</comment>
<evidence type="ECO:0000256" key="5">
    <source>
        <dbReference type="ARBA" id="ARBA00022692"/>
    </source>
</evidence>
<evidence type="ECO:0000256" key="7">
    <source>
        <dbReference type="ARBA" id="ARBA00023136"/>
    </source>
</evidence>
<keyword evidence="7 8" id="KW-0472">Membrane</keyword>
<dbReference type="InterPro" id="IPR000515">
    <property type="entry name" value="MetI-like"/>
</dbReference>
<dbReference type="CDD" id="cd06261">
    <property type="entry name" value="TM_PBP2"/>
    <property type="match status" value="1"/>
</dbReference>
<evidence type="ECO:0000313" key="11">
    <source>
        <dbReference type="Proteomes" id="UP001496627"/>
    </source>
</evidence>
<dbReference type="PROSITE" id="PS50928">
    <property type="entry name" value="ABC_TM1"/>
    <property type="match status" value="1"/>
</dbReference>
<dbReference type="SUPFAM" id="SSF161098">
    <property type="entry name" value="MetI-like"/>
    <property type="match status" value="1"/>
</dbReference>
<comment type="similarity">
    <text evidence="2 8">Belongs to the binding-protein-dependent transport system permease family.</text>
</comment>
<evidence type="ECO:0000256" key="3">
    <source>
        <dbReference type="ARBA" id="ARBA00022448"/>
    </source>
</evidence>
<feature type="transmembrane region" description="Helical" evidence="8">
    <location>
        <begin position="268"/>
        <end position="289"/>
    </location>
</feature>
<evidence type="ECO:0000256" key="4">
    <source>
        <dbReference type="ARBA" id="ARBA00022475"/>
    </source>
</evidence>
<dbReference type="InterPro" id="IPR035906">
    <property type="entry name" value="MetI-like_sf"/>
</dbReference>
<dbReference type="InterPro" id="IPR050809">
    <property type="entry name" value="UgpAE/MalFG_permease"/>
</dbReference>
<protein>
    <submittedName>
        <fullName evidence="10">Sugar ABC transporter permease</fullName>
    </submittedName>
</protein>
<comment type="caution">
    <text evidence="10">The sequence shown here is derived from an EMBL/GenBank/DDBJ whole genome shotgun (WGS) entry which is preliminary data.</text>
</comment>
<dbReference type="Pfam" id="PF00528">
    <property type="entry name" value="BPD_transp_1"/>
    <property type="match status" value="1"/>
</dbReference>
<dbReference type="PANTHER" id="PTHR43227">
    <property type="entry name" value="BLL4140 PROTEIN"/>
    <property type="match status" value="1"/>
</dbReference>